<sequence>MKAHLLFRDRDLDPKAPLPPQADALIDDLRLNVIFDAMAAGDELIARVSPRVMLNTLADPEDIRYRQEITSESLDREDLVRELYSLASDAIEAERKSYIHAGFRSPGSIVFESVSVLKLLLGTLTRLRAISDAERGRSTSRGLRTLFETLSRELDDPFFERIRGYISDLSRPRMLFTARLGVGNKATDHVLRKPLPPEGNWLARAFAGKPEGYSFRLNERDESGARALSDIRDRALNRVADALGQGKDHVLAFLNALRNELAFYVGAINLHARLVELALPTCLPDFQSSEDHDFAATGLYDVALALTSGQAGRGQRYRRHGPAPYRHHHRGQPGGKTTFLRSVGLSFVMGQCGLFAGAGSPRTGAAGNVFTHFKREEDRALESGKFDEELHRMSVLVDQLRPHSVMLLNESFASTNDREGSDISYEIVSSLQDVGVRVFFVTHQYSFAHRFFANHRADTLFLRPERLENGTRTFRLRPGEPETTSYGQDLYARIFGHALPRHDTRQTP</sequence>
<dbReference type="Proteomes" id="UP000001176">
    <property type="component" value="Chromosome"/>
</dbReference>
<dbReference type="Gene3D" id="3.40.50.300">
    <property type="entry name" value="P-loop containing nucleotide triphosphate hydrolases"/>
    <property type="match status" value="1"/>
</dbReference>
<dbReference type="KEGG" id="gdi:GDI3768"/>
<dbReference type="AlphaFoldDB" id="A9H9H7"/>
<proteinExistence type="predicted"/>
<dbReference type="GO" id="GO:0030983">
    <property type="term" value="F:mismatched DNA binding"/>
    <property type="evidence" value="ECO:0007669"/>
    <property type="project" value="InterPro"/>
</dbReference>
<evidence type="ECO:0000259" key="5">
    <source>
        <dbReference type="Pfam" id="PF00488"/>
    </source>
</evidence>
<keyword evidence="2" id="KW-0067">ATP-binding</keyword>
<protein>
    <submittedName>
        <fullName evidence="6">Putative DNA mismatch repair protein MutS</fullName>
    </submittedName>
</protein>
<keyword evidence="3" id="KW-0238">DNA-binding</keyword>
<dbReference type="GO" id="GO:0005524">
    <property type="term" value="F:ATP binding"/>
    <property type="evidence" value="ECO:0007669"/>
    <property type="project" value="UniProtKB-KW"/>
</dbReference>
<keyword evidence="1" id="KW-0547">Nucleotide-binding</keyword>
<dbReference type="RefSeq" id="WP_012228517.1">
    <property type="nucleotide sequence ID" value="NC_010125.1"/>
</dbReference>
<organism evidence="6 7">
    <name type="scientific">Gluconacetobacter diazotrophicus (strain ATCC 49037 / DSM 5601 / CCUG 37298 / CIP 103539 / LMG 7603 / PAl5)</name>
    <dbReference type="NCBI Taxonomy" id="272568"/>
    <lineage>
        <taxon>Bacteria</taxon>
        <taxon>Pseudomonadati</taxon>
        <taxon>Pseudomonadota</taxon>
        <taxon>Alphaproteobacteria</taxon>
        <taxon>Acetobacterales</taxon>
        <taxon>Acetobacteraceae</taxon>
        <taxon>Gluconacetobacter</taxon>
    </lineage>
</organism>
<reference evidence="6 7" key="1">
    <citation type="journal article" date="2009" name="BMC Genomics">
        <title>Complete genome sequence of the sugarcane nitrogen-fixing endophyte Gluconacetobacter diazotrophicus Pal5.</title>
        <authorList>
            <person name="Bertalan M."/>
            <person name="Albano R."/>
            <person name="Padua V."/>
            <person name="Rouws L."/>
            <person name="Rojas C."/>
            <person name="Hemerly A."/>
            <person name="Teixeira K."/>
            <person name="Schwab S."/>
            <person name="Araujo J."/>
            <person name="Oliveira A."/>
            <person name="Franca L."/>
            <person name="Magalhaes V."/>
            <person name="Alqueres S."/>
            <person name="Cardoso A."/>
            <person name="Almeida W."/>
            <person name="Loureiro M.M."/>
            <person name="Nogueira E."/>
            <person name="Cidade D."/>
            <person name="Oliveira D."/>
            <person name="Simao T."/>
            <person name="Macedo J."/>
            <person name="Valadao A."/>
            <person name="Dreschsel M."/>
            <person name="Freitas F."/>
            <person name="Vidal M."/>
            <person name="Guedes H."/>
            <person name="Rodrigues E."/>
            <person name="Meneses C."/>
            <person name="Brioso P."/>
            <person name="Pozzer L."/>
            <person name="Figueiredo D."/>
            <person name="Montano H."/>
            <person name="Junior J."/>
            <person name="Filho G."/>
            <person name="Flores V."/>
            <person name="Ferreira B."/>
            <person name="Branco A."/>
            <person name="Gonzalez P."/>
            <person name="Guillobel H."/>
            <person name="Lemos M."/>
            <person name="Seibel L."/>
            <person name="Macedo J."/>
            <person name="Alves-Ferreira M."/>
            <person name="Sachetto-Martins G."/>
            <person name="Coelho A."/>
            <person name="Santos E."/>
            <person name="Amaral G."/>
            <person name="Neves A."/>
            <person name="Pacheco A.B."/>
            <person name="Carvalho D."/>
            <person name="Lery L."/>
            <person name="Bisch P."/>
            <person name="Rossle S.C."/>
            <person name="Urmenyi T."/>
            <person name="Kruger W.V."/>
            <person name="Martins O."/>
            <person name="Baldani J.I."/>
            <person name="Ferreira P.C."/>
        </authorList>
    </citation>
    <scope>NUCLEOTIDE SEQUENCE [LARGE SCALE GENOMIC DNA]</scope>
    <source>
        <strain evidence="7">ATCC 49037 / DSM 5601 / CCUG 37298 / CIP 103539 / LMG 7603 / PAl5</strain>
    </source>
</reference>
<accession>A9H9H7</accession>
<evidence type="ECO:0000256" key="2">
    <source>
        <dbReference type="ARBA" id="ARBA00022840"/>
    </source>
</evidence>
<dbReference type="InterPro" id="IPR045076">
    <property type="entry name" value="MutS"/>
</dbReference>
<dbReference type="Pfam" id="PF00488">
    <property type="entry name" value="MutS_V"/>
    <property type="match status" value="1"/>
</dbReference>
<feature type="region of interest" description="Disordered" evidence="4">
    <location>
        <begin position="311"/>
        <end position="333"/>
    </location>
</feature>
<dbReference type="GO" id="GO:0140664">
    <property type="term" value="F:ATP-dependent DNA damage sensor activity"/>
    <property type="evidence" value="ECO:0007669"/>
    <property type="project" value="InterPro"/>
</dbReference>
<dbReference type="PANTHER" id="PTHR11361:SF34">
    <property type="entry name" value="DNA MISMATCH REPAIR PROTEIN MSH1, MITOCHONDRIAL"/>
    <property type="match status" value="1"/>
</dbReference>
<gene>
    <name evidence="6" type="ordered locus">GDI3768</name>
</gene>
<evidence type="ECO:0000256" key="4">
    <source>
        <dbReference type="SAM" id="MobiDB-lite"/>
    </source>
</evidence>
<evidence type="ECO:0000256" key="1">
    <source>
        <dbReference type="ARBA" id="ARBA00022741"/>
    </source>
</evidence>
<dbReference type="InterPro" id="IPR000432">
    <property type="entry name" value="DNA_mismatch_repair_MutS_C"/>
</dbReference>
<feature type="compositionally biased region" description="Basic residues" evidence="4">
    <location>
        <begin position="315"/>
        <end position="331"/>
    </location>
</feature>
<evidence type="ECO:0000313" key="6">
    <source>
        <dbReference type="EMBL" id="CAP57711.1"/>
    </source>
</evidence>
<evidence type="ECO:0000313" key="7">
    <source>
        <dbReference type="Proteomes" id="UP000001176"/>
    </source>
</evidence>
<evidence type="ECO:0000256" key="3">
    <source>
        <dbReference type="ARBA" id="ARBA00023125"/>
    </source>
</evidence>
<dbReference type="SUPFAM" id="SSF52540">
    <property type="entry name" value="P-loop containing nucleoside triphosphate hydrolases"/>
    <property type="match status" value="1"/>
</dbReference>
<dbReference type="GO" id="GO:0005829">
    <property type="term" value="C:cytosol"/>
    <property type="evidence" value="ECO:0007669"/>
    <property type="project" value="TreeGrafter"/>
</dbReference>
<dbReference type="EMBL" id="AM889285">
    <property type="protein sequence ID" value="CAP57711.1"/>
    <property type="molecule type" value="Genomic_DNA"/>
</dbReference>
<feature type="domain" description="DNA mismatch repair proteins mutS family" evidence="5">
    <location>
        <begin position="334"/>
        <end position="452"/>
    </location>
</feature>
<dbReference type="PANTHER" id="PTHR11361">
    <property type="entry name" value="DNA MISMATCH REPAIR PROTEIN MUTS FAMILY MEMBER"/>
    <property type="match status" value="1"/>
</dbReference>
<dbReference type="InterPro" id="IPR027417">
    <property type="entry name" value="P-loop_NTPase"/>
</dbReference>
<dbReference type="GO" id="GO:0006298">
    <property type="term" value="P:mismatch repair"/>
    <property type="evidence" value="ECO:0007669"/>
    <property type="project" value="InterPro"/>
</dbReference>
<keyword evidence="7" id="KW-1185">Reference proteome</keyword>
<name>A9H9H7_GLUDA</name>